<reference evidence="1" key="1">
    <citation type="submission" date="2018-05" db="EMBL/GenBank/DDBJ databases">
        <authorList>
            <person name="Lanie J.A."/>
            <person name="Ng W.-L."/>
            <person name="Kazmierczak K.M."/>
            <person name="Andrzejewski T.M."/>
            <person name="Davidsen T.M."/>
            <person name="Wayne K.J."/>
            <person name="Tettelin H."/>
            <person name="Glass J.I."/>
            <person name="Rusch D."/>
            <person name="Podicherti R."/>
            <person name="Tsui H.-C.T."/>
            <person name="Winkler M.E."/>
        </authorList>
    </citation>
    <scope>NUCLEOTIDE SEQUENCE</scope>
</reference>
<evidence type="ECO:0000313" key="1">
    <source>
        <dbReference type="EMBL" id="SVB37715.1"/>
    </source>
</evidence>
<name>A0A382DHI9_9ZZZZ</name>
<dbReference type="EMBL" id="UINC01039353">
    <property type="protein sequence ID" value="SVB37715.1"/>
    <property type="molecule type" value="Genomic_DNA"/>
</dbReference>
<gene>
    <name evidence="1" type="ORF">METZ01_LOCUS190569</name>
</gene>
<dbReference type="AlphaFoldDB" id="A0A382DHI9"/>
<sequence length="29" mass="3542">MTHAWTPKTWVQLHWNYADPIFRLTGAHY</sequence>
<organism evidence="1">
    <name type="scientific">marine metagenome</name>
    <dbReference type="NCBI Taxonomy" id="408172"/>
    <lineage>
        <taxon>unclassified sequences</taxon>
        <taxon>metagenomes</taxon>
        <taxon>ecological metagenomes</taxon>
    </lineage>
</organism>
<accession>A0A382DHI9</accession>
<proteinExistence type="predicted"/>
<protein>
    <submittedName>
        <fullName evidence="1">Uncharacterized protein</fullName>
    </submittedName>
</protein>